<name>A0A2S5TJU6_9GAMM</name>
<evidence type="ECO:0000313" key="12">
    <source>
        <dbReference type="EMBL" id="PPE75245.1"/>
    </source>
</evidence>
<dbReference type="InterPro" id="IPR006073">
    <property type="entry name" value="GTP-bd"/>
</dbReference>
<evidence type="ECO:0000313" key="13">
    <source>
        <dbReference type="Proteomes" id="UP000238220"/>
    </source>
</evidence>
<organism evidence="12 13">
    <name type="scientific">Solimonas fluminis</name>
    <dbReference type="NCBI Taxonomy" id="2086571"/>
    <lineage>
        <taxon>Bacteria</taxon>
        <taxon>Pseudomonadati</taxon>
        <taxon>Pseudomonadota</taxon>
        <taxon>Gammaproteobacteria</taxon>
        <taxon>Nevskiales</taxon>
        <taxon>Nevskiaceae</taxon>
        <taxon>Solimonas</taxon>
    </lineage>
</organism>
<dbReference type="PANTHER" id="PTHR11649">
    <property type="entry name" value="MSS1/TRME-RELATED GTP-BINDING PROTEIN"/>
    <property type="match status" value="1"/>
</dbReference>
<proteinExistence type="inferred from homology"/>
<dbReference type="InterPro" id="IPR027417">
    <property type="entry name" value="P-loop_NTPase"/>
</dbReference>
<dbReference type="InterPro" id="IPR030393">
    <property type="entry name" value="G_ENGB_dom"/>
</dbReference>
<dbReference type="PANTHER" id="PTHR11649:SF13">
    <property type="entry name" value="ENGB-TYPE G DOMAIN-CONTAINING PROTEIN"/>
    <property type="match status" value="1"/>
</dbReference>
<dbReference type="AlphaFoldDB" id="A0A2S5TJU6"/>
<dbReference type="OrthoDB" id="9804921at2"/>
<keyword evidence="5 10" id="KW-0547">Nucleotide-binding</keyword>
<dbReference type="Pfam" id="PF01926">
    <property type="entry name" value="MMR_HSR1"/>
    <property type="match status" value="1"/>
</dbReference>
<feature type="domain" description="EngB-type G" evidence="11">
    <location>
        <begin position="24"/>
        <end position="194"/>
    </location>
</feature>
<evidence type="ECO:0000256" key="10">
    <source>
        <dbReference type="HAMAP-Rule" id="MF_00321"/>
    </source>
</evidence>
<evidence type="ECO:0000259" key="11">
    <source>
        <dbReference type="PROSITE" id="PS51706"/>
    </source>
</evidence>
<dbReference type="GO" id="GO:0000917">
    <property type="term" value="P:division septum assembly"/>
    <property type="evidence" value="ECO:0007669"/>
    <property type="project" value="UniProtKB-KW"/>
</dbReference>
<dbReference type="InterPro" id="IPR019987">
    <property type="entry name" value="GTP-bd_ribosome_bio_YsxC"/>
</dbReference>
<dbReference type="Gene3D" id="3.40.50.300">
    <property type="entry name" value="P-loop containing nucleotide triphosphate hydrolases"/>
    <property type="match status" value="1"/>
</dbReference>
<evidence type="ECO:0000256" key="1">
    <source>
        <dbReference type="ARBA" id="ARBA00001946"/>
    </source>
</evidence>
<evidence type="ECO:0000256" key="2">
    <source>
        <dbReference type="ARBA" id="ARBA00009638"/>
    </source>
</evidence>
<keyword evidence="7 10" id="KW-0342">GTP-binding</keyword>
<comment type="similarity">
    <text evidence="2 10">Belongs to the TRAFAC class TrmE-Era-EngA-EngB-Septin-like GTPase superfamily. EngB GTPase family.</text>
</comment>
<dbReference type="GO" id="GO:0005525">
    <property type="term" value="F:GTP binding"/>
    <property type="evidence" value="ECO:0007669"/>
    <property type="project" value="UniProtKB-UniRule"/>
</dbReference>
<dbReference type="GO" id="GO:0046872">
    <property type="term" value="F:metal ion binding"/>
    <property type="evidence" value="ECO:0007669"/>
    <property type="project" value="UniProtKB-KW"/>
</dbReference>
<evidence type="ECO:0000256" key="9">
    <source>
        <dbReference type="ARBA" id="ARBA00023306"/>
    </source>
</evidence>
<dbReference type="HAMAP" id="MF_00321">
    <property type="entry name" value="GTPase_EngB"/>
    <property type="match status" value="1"/>
</dbReference>
<dbReference type="SUPFAM" id="SSF52540">
    <property type="entry name" value="P-loop containing nucleoside triphosphate hydrolases"/>
    <property type="match status" value="1"/>
</dbReference>
<keyword evidence="3 10" id="KW-0132">Cell division</keyword>
<accession>A0A2S5TJU6</accession>
<dbReference type="RefSeq" id="WP_104229471.1">
    <property type="nucleotide sequence ID" value="NZ_PSNW01000002.1"/>
</dbReference>
<comment type="function">
    <text evidence="10">Necessary for normal cell division and for the maintenance of normal septation.</text>
</comment>
<dbReference type="Proteomes" id="UP000238220">
    <property type="component" value="Unassembled WGS sequence"/>
</dbReference>
<dbReference type="PROSITE" id="PS51706">
    <property type="entry name" value="G_ENGB"/>
    <property type="match status" value="1"/>
</dbReference>
<evidence type="ECO:0000256" key="7">
    <source>
        <dbReference type="ARBA" id="ARBA00023134"/>
    </source>
</evidence>
<gene>
    <name evidence="10" type="primary">engB</name>
    <name evidence="12" type="ORF">C3942_06120</name>
</gene>
<dbReference type="GO" id="GO:0005829">
    <property type="term" value="C:cytosol"/>
    <property type="evidence" value="ECO:0007669"/>
    <property type="project" value="TreeGrafter"/>
</dbReference>
<comment type="cofactor">
    <cofactor evidence="1">
        <name>Mg(2+)</name>
        <dbReference type="ChEBI" id="CHEBI:18420"/>
    </cofactor>
</comment>
<keyword evidence="6" id="KW-0460">Magnesium</keyword>
<evidence type="ECO:0000256" key="6">
    <source>
        <dbReference type="ARBA" id="ARBA00022842"/>
    </source>
</evidence>
<keyword evidence="13" id="KW-1185">Reference proteome</keyword>
<dbReference type="EMBL" id="PSNW01000002">
    <property type="protein sequence ID" value="PPE75245.1"/>
    <property type="molecule type" value="Genomic_DNA"/>
</dbReference>
<dbReference type="NCBIfam" id="TIGR03598">
    <property type="entry name" value="GTPase_YsxC"/>
    <property type="match status" value="1"/>
</dbReference>
<protein>
    <recommendedName>
        <fullName evidence="10">Probable GTP-binding protein EngB</fullName>
    </recommendedName>
</protein>
<evidence type="ECO:0000256" key="3">
    <source>
        <dbReference type="ARBA" id="ARBA00022618"/>
    </source>
</evidence>
<keyword evidence="8 10" id="KW-0717">Septation</keyword>
<evidence type="ECO:0000256" key="4">
    <source>
        <dbReference type="ARBA" id="ARBA00022723"/>
    </source>
</evidence>
<dbReference type="CDD" id="cd01876">
    <property type="entry name" value="YihA_EngB"/>
    <property type="match status" value="1"/>
</dbReference>
<sequence length="211" mass="22868">MLNPFAQAGFILSCARLDQLPADALPEIAFAGRSNAGKSSALNLICGQKQLARVSKTPGRTQLINLFGVPGGRFADLPGYGYAEVPEQVRRDWGKLIGRYLEDRQNLVGVVLIMDIRHPLGDHDRQMLAWADHRGLRVHVLLTKADKLGFGAAKGTLLKVQKELGGSATVQLFSSENRAGLPEAQKLLREWLGIEEDATFAKVGGGLGDRS</sequence>
<reference evidence="12 13" key="1">
    <citation type="submission" date="2018-02" db="EMBL/GenBank/DDBJ databases">
        <title>Genome sequencing of Solimonas sp. HR-BB.</title>
        <authorList>
            <person name="Lee Y."/>
            <person name="Jeon C.O."/>
        </authorList>
    </citation>
    <scope>NUCLEOTIDE SEQUENCE [LARGE SCALE GENOMIC DNA]</scope>
    <source>
        <strain evidence="12 13">HR-BB</strain>
    </source>
</reference>
<keyword evidence="9 10" id="KW-0131">Cell cycle</keyword>
<evidence type="ECO:0000256" key="8">
    <source>
        <dbReference type="ARBA" id="ARBA00023210"/>
    </source>
</evidence>
<dbReference type="FunFam" id="3.40.50.300:FF:000098">
    <property type="entry name" value="Probable GTP-binding protein EngB"/>
    <property type="match status" value="1"/>
</dbReference>
<evidence type="ECO:0000256" key="5">
    <source>
        <dbReference type="ARBA" id="ARBA00022741"/>
    </source>
</evidence>
<comment type="caution">
    <text evidence="12">The sequence shown here is derived from an EMBL/GenBank/DDBJ whole genome shotgun (WGS) entry which is preliminary data.</text>
</comment>
<keyword evidence="4" id="KW-0479">Metal-binding</keyword>